<comment type="caution">
    <text evidence="2">The sequence shown here is derived from an EMBL/GenBank/DDBJ whole genome shotgun (WGS) entry which is preliminary data.</text>
</comment>
<feature type="chain" id="PRO_5039666350" description="Lipoprotein" evidence="1">
    <location>
        <begin position="23"/>
        <end position="137"/>
    </location>
</feature>
<reference evidence="2" key="2">
    <citation type="submission" date="2021-09" db="EMBL/GenBank/DDBJ databases">
        <authorList>
            <person name="Gilroy R."/>
        </authorList>
    </citation>
    <scope>NUCLEOTIDE SEQUENCE</scope>
    <source>
        <strain evidence="2">CHK171-7178</strain>
    </source>
</reference>
<reference evidence="2" key="1">
    <citation type="journal article" date="2021" name="PeerJ">
        <title>Extensive microbial diversity within the chicken gut microbiome revealed by metagenomics and culture.</title>
        <authorList>
            <person name="Gilroy R."/>
            <person name="Ravi A."/>
            <person name="Getino M."/>
            <person name="Pursley I."/>
            <person name="Horton D.L."/>
            <person name="Alikhan N.F."/>
            <person name="Baker D."/>
            <person name="Gharbi K."/>
            <person name="Hall N."/>
            <person name="Watson M."/>
            <person name="Adriaenssens E.M."/>
            <person name="Foster-Nyarko E."/>
            <person name="Jarju S."/>
            <person name="Secka A."/>
            <person name="Antonio M."/>
            <person name="Oren A."/>
            <person name="Chaudhuri R.R."/>
            <person name="La Ragione R."/>
            <person name="Hildebrand F."/>
            <person name="Pallen M.J."/>
        </authorList>
    </citation>
    <scope>NUCLEOTIDE SEQUENCE</scope>
    <source>
        <strain evidence="2">CHK171-7178</strain>
    </source>
</reference>
<keyword evidence="1" id="KW-0732">Signal</keyword>
<dbReference type="PROSITE" id="PS51257">
    <property type="entry name" value="PROKAR_LIPOPROTEIN"/>
    <property type="match status" value="1"/>
</dbReference>
<dbReference type="EMBL" id="DYWT01000093">
    <property type="protein sequence ID" value="HJF31261.1"/>
    <property type="molecule type" value="Genomic_DNA"/>
</dbReference>
<accession>A0A921FZY6</accession>
<organism evidence="2 3">
    <name type="scientific">Sporosarcina psychrophila</name>
    <name type="common">Bacillus psychrophilus</name>
    <dbReference type="NCBI Taxonomy" id="1476"/>
    <lineage>
        <taxon>Bacteria</taxon>
        <taxon>Bacillati</taxon>
        <taxon>Bacillota</taxon>
        <taxon>Bacilli</taxon>
        <taxon>Bacillales</taxon>
        <taxon>Caryophanaceae</taxon>
        <taxon>Sporosarcina</taxon>
    </lineage>
</organism>
<sequence>MKKIRLFITLLAVLLIASGCLAEMRGQKITIQKRNSEDEIFEDFKEVTQRKQVRKAIEIVENANWEIEKVESTGYADYQFQFPFKSNNEDKIASYLLWITPNGENLEISTESDRYVKLTNQDSANLYEILTGEELRK</sequence>
<evidence type="ECO:0000256" key="1">
    <source>
        <dbReference type="SAM" id="SignalP"/>
    </source>
</evidence>
<name>A0A921FZY6_SPOPS</name>
<evidence type="ECO:0008006" key="4">
    <source>
        <dbReference type="Google" id="ProtNLM"/>
    </source>
</evidence>
<feature type="signal peptide" evidence="1">
    <location>
        <begin position="1"/>
        <end position="22"/>
    </location>
</feature>
<evidence type="ECO:0000313" key="2">
    <source>
        <dbReference type="EMBL" id="HJF31261.1"/>
    </source>
</evidence>
<dbReference type="Proteomes" id="UP000698173">
    <property type="component" value="Unassembled WGS sequence"/>
</dbReference>
<protein>
    <recommendedName>
        <fullName evidence="4">Lipoprotein</fullName>
    </recommendedName>
</protein>
<dbReference type="AlphaFoldDB" id="A0A921FZY6"/>
<evidence type="ECO:0000313" key="3">
    <source>
        <dbReference type="Proteomes" id="UP000698173"/>
    </source>
</evidence>
<gene>
    <name evidence="2" type="ORF">K8V56_05710</name>
</gene>
<proteinExistence type="predicted"/>